<keyword evidence="3" id="KW-1003">Cell membrane</keyword>
<dbReference type="GO" id="GO:0005912">
    <property type="term" value="C:adherens junction"/>
    <property type="evidence" value="ECO:0007669"/>
    <property type="project" value="TreeGrafter"/>
</dbReference>
<dbReference type="GO" id="GO:0044331">
    <property type="term" value="P:cell-cell adhesion mediated by cadherin"/>
    <property type="evidence" value="ECO:0007669"/>
    <property type="project" value="TreeGrafter"/>
</dbReference>
<dbReference type="InterPro" id="IPR015919">
    <property type="entry name" value="Cadherin-like_sf"/>
</dbReference>
<feature type="domain" description="Cadherin" evidence="14">
    <location>
        <begin position="265"/>
        <end position="389"/>
    </location>
</feature>
<dbReference type="PANTHER" id="PTHR24027:SF78">
    <property type="entry name" value="CADHERIN-LIKE PROTEIN 26"/>
    <property type="match status" value="1"/>
</dbReference>
<feature type="domain" description="Cadherin" evidence="14">
    <location>
        <begin position="150"/>
        <end position="264"/>
    </location>
</feature>
<keyword evidence="7" id="KW-0677">Repeat</keyword>
<dbReference type="GO" id="GO:0016339">
    <property type="term" value="P:calcium-dependent cell-cell adhesion via plasma membrane cell adhesion molecules"/>
    <property type="evidence" value="ECO:0007669"/>
    <property type="project" value="TreeGrafter"/>
</dbReference>
<dbReference type="GO" id="GO:0060027">
    <property type="term" value="P:convergent extension involved in gastrulation"/>
    <property type="evidence" value="ECO:0007669"/>
    <property type="project" value="UniProtKB-ARBA"/>
</dbReference>
<evidence type="ECO:0000256" key="7">
    <source>
        <dbReference type="ARBA" id="ARBA00022737"/>
    </source>
</evidence>
<keyword evidence="4" id="KW-0963">Cytoplasm</keyword>
<dbReference type="InterPro" id="IPR027397">
    <property type="entry name" value="Catenin-bd_sf"/>
</dbReference>
<evidence type="ECO:0000256" key="3">
    <source>
        <dbReference type="ARBA" id="ARBA00022475"/>
    </source>
</evidence>
<evidence type="ECO:0000256" key="13">
    <source>
        <dbReference type="SAM" id="Phobius"/>
    </source>
</evidence>
<keyword evidence="5" id="KW-0479">Metal-binding</keyword>
<evidence type="ECO:0000313" key="16">
    <source>
        <dbReference type="Proteomes" id="UP000727407"/>
    </source>
</evidence>
<name>A0A8J4TMG9_CLAMG</name>
<dbReference type="GO" id="GO:0007156">
    <property type="term" value="P:homophilic cell adhesion via plasma membrane adhesion molecules"/>
    <property type="evidence" value="ECO:0007669"/>
    <property type="project" value="InterPro"/>
</dbReference>
<evidence type="ECO:0000256" key="1">
    <source>
        <dbReference type="ARBA" id="ARBA00004236"/>
    </source>
</evidence>
<gene>
    <name evidence="15" type="ORF">DAT39_016845</name>
</gene>
<dbReference type="GO" id="GO:0016342">
    <property type="term" value="C:catenin complex"/>
    <property type="evidence" value="ECO:0007669"/>
    <property type="project" value="TreeGrafter"/>
</dbReference>
<evidence type="ECO:0000256" key="6">
    <source>
        <dbReference type="ARBA" id="ARBA00022729"/>
    </source>
</evidence>
<dbReference type="OrthoDB" id="9045962at2759"/>
<comment type="caution">
    <text evidence="15">The sequence shown here is derived from an EMBL/GenBank/DDBJ whole genome shotgun (WGS) entry which is preliminary data.</text>
</comment>
<dbReference type="PANTHER" id="PTHR24027">
    <property type="entry name" value="CADHERIN-23"/>
    <property type="match status" value="1"/>
</dbReference>
<dbReference type="FunFam" id="2.60.40.60:FF:000019">
    <property type="entry name" value="Cadherin 2"/>
    <property type="match status" value="1"/>
</dbReference>
<accession>A0A8J4TMG9</accession>
<dbReference type="GO" id="GO:0007043">
    <property type="term" value="P:cell-cell junction assembly"/>
    <property type="evidence" value="ECO:0007669"/>
    <property type="project" value="TreeGrafter"/>
</dbReference>
<dbReference type="SMART" id="SM00112">
    <property type="entry name" value="CA"/>
    <property type="match status" value="4"/>
</dbReference>
<keyword evidence="11" id="KW-0325">Glycoprotein</keyword>
<evidence type="ECO:0000256" key="12">
    <source>
        <dbReference type="PROSITE-ProRule" id="PRU00043"/>
    </source>
</evidence>
<organism evidence="15 16">
    <name type="scientific">Clarias magur</name>
    <name type="common">Asian catfish</name>
    <name type="synonym">Macropteronotus magur</name>
    <dbReference type="NCBI Taxonomy" id="1594786"/>
    <lineage>
        <taxon>Eukaryota</taxon>
        <taxon>Metazoa</taxon>
        <taxon>Chordata</taxon>
        <taxon>Craniata</taxon>
        <taxon>Vertebrata</taxon>
        <taxon>Euteleostomi</taxon>
        <taxon>Actinopterygii</taxon>
        <taxon>Neopterygii</taxon>
        <taxon>Teleostei</taxon>
        <taxon>Ostariophysi</taxon>
        <taxon>Siluriformes</taxon>
        <taxon>Clariidae</taxon>
        <taxon>Clarias</taxon>
    </lineage>
</organism>
<dbReference type="InterPro" id="IPR039808">
    <property type="entry name" value="Cadherin"/>
</dbReference>
<dbReference type="FunFam" id="2.60.40.60:FF:000095">
    <property type="entry name" value="Cadherin 13"/>
    <property type="match status" value="1"/>
</dbReference>
<sequence length="824" mass="92171">MGKKCCDSMKQGAETSYRTLISQEEKNEETSERVLIRTKRRWVLTTIELEEESHGPFPVRVTQLFNDKQDSHAIRFSISGHGVTKEPKDALGINERTGEVWMYKPIDREKHPIFQVEFNVFDANTGEPLDKTLAFNVAVKDKNDNAPLFKPQVLSVQFPENIQEGEFPFSLQANDKDEKGSDNSRISMEIISQNPSSPSMSLRYIGSVNDSTVTRLTYNGCFDYDKERNYRLLIVARDHGNPSLSSTSTVNIAITDSNTHPPVFTAPRFNASVMEMEIDKVILRIPVKDQDTPGTPASRAVFTILKGNEEGNYKIETDPATNEGVLTVIKGKDYERTTLTELEIGVENEEPLFLCVDGKPVSPIPETLTNNSKVIVAVKVIDVNDPPVFQNTIKIVYRMEEEEPGDVLYIPTVTDEDSDPAKIRYKLLKDPANWVSVDPKTGKVTTIKKMDRESTHVHNNTYTVVMQAVDDGEPPATGTGTLLVQLGDRNDNAPQLLSNTSVLCGDKTDRVRVTAKDTDDYPFSGPFTFTLGKDDEELKSQWKFDPGTGPETSLISLTGLPYGTYVVPLKIADQQGVQTHTAVQVSLCNCAKGEMCRDLQTRATNLHRIAIGILLGALLLMALLLCSCFLCECGEKKDKLKDYLQYEGNQTLMPYNEEGGGSLFQNDPHIMTTWKSEESEIHPSYTNYSGTFNTGTIQPTMVPNGLRGRSDSRTYARASSFTRNSRNSLYDTVRSGLLNRNLSFNIEDFLETKLSKLSMEQQDYPEYELRDYSSEGNNVNNVSLDKLSFRSTGDNLDLLQNLGPKFSTLDGICRQALKEKNINL</sequence>
<dbReference type="EMBL" id="QNUK01000434">
    <property type="protein sequence ID" value="KAF5893449.1"/>
    <property type="molecule type" value="Genomic_DNA"/>
</dbReference>
<evidence type="ECO:0000256" key="10">
    <source>
        <dbReference type="ARBA" id="ARBA00023136"/>
    </source>
</evidence>
<evidence type="ECO:0000256" key="9">
    <source>
        <dbReference type="ARBA" id="ARBA00022889"/>
    </source>
</evidence>
<reference evidence="15" key="1">
    <citation type="submission" date="2020-07" db="EMBL/GenBank/DDBJ databases">
        <title>Clarias magur genome sequencing, assembly and annotation.</title>
        <authorList>
            <person name="Kushwaha B."/>
            <person name="Kumar R."/>
            <person name="Das P."/>
            <person name="Joshi C.G."/>
            <person name="Kumar D."/>
            <person name="Nagpure N.S."/>
            <person name="Pandey M."/>
            <person name="Agarwal S."/>
            <person name="Srivastava S."/>
            <person name="Singh M."/>
            <person name="Sahoo L."/>
            <person name="Jayasankar P."/>
            <person name="Meher P.K."/>
            <person name="Koringa P.G."/>
            <person name="Iquebal M.A."/>
            <person name="Das S.P."/>
            <person name="Bit A."/>
            <person name="Patnaik S."/>
            <person name="Patel N."/>
            <person name="Shah T.M."/>
            <person name="Hinsu A."/>
            <person name="Jena J.K."/>
        </authorList>
    </citation>
    <scope>NUCLEOTIDE SEQUENCE</scope>
    <source>
        <strain evidence="15">CIFAMagur01</strain>
        <tissue evidence="15">Testis</tissue>
    </source>
</reference>
<evidence type="ECO:0000256" key="11">
    <source>
        <dbReference type="ARBA" id="ARBA00023180"/>
    </source>
</evidence>
<keyword evidence="16" id="KW-1185">Reference proteome</keyword>
<dbReference type="CDD" id="cd11304">
    <property type="entry name" value="Cadherin_repeat"/>
    <property type="match status" value="4"/>
</dbReference>
<dbReference type="GO" id="GO:0000902">
    <property type="term" value="P:cell morphogenesis"/>
    <property type="evidence" value="ECO:0007669"/>
    <property type="project" value="TreeGrafter"/>
</dbReference>
<keyword evidence="6" id="KW-0732">Signal</keyword>
<feature type="transmembrane region" description="Helical" evidence="13">
    <location>
        <begin position="609"/>
        <end position="631"/>
    </location>
</feature>
<dbReference type="AlphaFoldDB" id="A0A8J4TMG9"/>
<evidence type="ECO:0000313" key="15">
    <source>
        <dbReference type="EMBL" id="KAF5893449.1"/>
    </source>
</evidence>
<dbReference type="InterPro" id="IPR020894">
    <property type="entry name" value="Cadherin_CS"/>
</dbReference>
<feature type="domain" description="Cadherin" evidence="14">
    <location>
        <begin position="41"/>
        <end position="149"/>
    </location>
</feature>
<dbReference type="PROSITE" id="PS50268">
    <property type="entry name" value="CADHERIN_2"/>
    <property type="match status" value="4"/>
</dbReference>
<dbReference type="GO" id="GO:0005737">
    <property type="term" value="C:cytoplasm"/>
    <property type="evidence" value="ECO:0007669"/>
    <property type="project" value="UniProtKB-SubCell"/>
</dbReference>
<protein>
    <submittedName>
        <fullName evidence="15">Cadherin-like protein 26</fullName>
    </submittedName>
</protein>
<proteinExistence type="predicted"/>
<dbReference type="Proteomes" id="UP000727407">
    <property type="component" value="Unassembled WGS sequence"/>
</dbReference>
<evidence type="ECO:0000256" key="4">
    <source>
        <dbReference type="ARBA" id="ARBA00022490"/>
    </source>
</evidence>
<dbReference type="GO" id="GO:0016477">
    <property type="term" value="P:cell migration"/>
    <property type="evidence" value="ECO:0007669"/>
    <property type="project" value="TreeGrafter"/>
</dbReference>
<dbReference type="GO" id="GO:0005509">
    <property type="term" value="F:calcium ion binding"/>
    <property type="evidence" value="ECO:0007669"/>
    <property type="project" value="UniProtKB-UniRule"/>
</dbReference>
<evidence type="ECO:0000256" key="5">
    <source>
        <dbReference type="ARBA" id="ARBA00022723"/>
    </source>
</evidence>
<evidence type="ECO:0000256" key="2">
    <source>
        <dbReference type="ARBA" id="ARBA00004496"/>
    </source>
</evidence>
<evidence type="ECO:0000256" key="8">
    <source>
        <dbReference type="ARBA" id="ARBA00022837"/>
    </source>
</evidence>
<comment type="subcellular location">
    <subcellularLocation>
        <location evidence="1">Cell membrane</location>
    </subcellularLocation>
    <subcellularLocation>
        <location evidence="2">Cytoplasm</location>
    </subcellularLocation>
</comment>
<keyword evidence="10 13" id="KW-0472">Membrane</keyword>
<evidence type="ECO:0000259" key="14">
    <source>
        <dbReference type="PROSITE" id="PS50268"/>
    </source>
</evidence>
<keyword evidence="13" id="KW-0812">Transmembrane</keyword>
<keyword evidence="13" id="KW-1133">Transmembrane helix</keyword>
<dbReference type="InterPro" id="IPR002126">
    <property type="entry name" value="Cadherin-like_dom"/>
</dbReference>
<dbReference type="SUPFAM" id="SSF49313">
    <property type="entry name" value="Cadherin-like"/>
    <property type="match status" value="5"/>
</dbReference>
<dbReference type="Pfam" id="PF00028">
    <property type="entry name" value="Cadherin"/>
    <property type="match status" value="3"/>
</dbReference>
<dbReference type="PRINTS" id="PR00205">
    <property type="entry name" value="CADHERIN"/>
</dbReference>
<dbReference type="Gene3D" id="2.60.40.60">
    <property type="entry name" value="Cadherins"/>
    <property type="match status" value="5"/>
</dbReference>
<dbReference type="GO" id="GO:0045296">
    <property type="term" value="F:cadherin binding"/>
    <property type="evidence" value="ECO:0007669"/>
    <property type="project" value="TreeGrafter"/>
</dbReference>
<dbReference type="PROSITE" id="PS00232">
    <property type="entry name" value="CADHERIN_1"/>
    <property type="match status" value="1"/>
</dbReference>
<dbReference type="FunFam" id="2.60.40.60:FF:000011">
    <property type="entry name" value="Cadherin 1"/>
    <property type="match status" value="1"/>
</dbReference>
<feature type="domain" description="Cadherin" evidence="14">
    <location>
        <begin position="400"/>
        <end position="496"/>
    </location>
</feature>
<keyword evidence="8 12" id="KW-0106">Calcium</keyword>
<dbReference type="Gene3D" id="4.10.900.10">
    <property type="entry name" value="TCF3-CBD (Catenin binding domain)"/>
    <property type="match status" value="1"/>
</dbReference>
<dbReference type="GO" id="GO:0008013">
    <property type="term" value="F:beta-catenin binding"/>
    <property type="evidence" value="ECO:0007669"/>
    <property type="project" value="TreeGrafter"/>
</dbReference>
<dbReference type="GO" id="GO:0034332">
    <property type="term" value="P:adherens junction organization"/>
    <property type="evidence" value="ECO:0007669"/>
    <property type="project" value="TreeGrafter"/>
</dbReference>
<keyword evidence="9" id="KW-0130">Cell adhesion</keyword>